<comment type="similarity">
    <text evidence="1">Belongs to the GLMP family.</text>
</comment>
<evidence type="ECO:0000256" key="8">
    <source>
        <dbReference type="ARBA" id="ARBA00024176"/>
    </source>
</evidence>
<dbReference type="OrthoDB" id="6264340at2759"/>
<evidence type="ECO:0000256" key="9">
    <source>
        <dbReference type="ARBA" id="ARBA00024189"/>
    </source>
</evidence>
<comment type="caution">
    <text evidence="11">The sequence shown here is derived from an EMBL/GenBank/DDBJ whole genome shotgun (WGS) entry which is preliminary data.</text>
</comment>
<dbReference type="Pfam" id="PF15065">
    <property type="entry name" value="NCU-G1"/>
    <property type="match status" value="1"/>
</dbReference>
<evidence type="ECO:0000256" key="7">
    <source>
        <dbReference type="ARBA" id="ARBA00023228"/>
    </source>
</evidence>
<dbReference type="AlphaFoldDB" id="A0A212FCR4"/>
<evidence type="ECO:0000313" key="12">
    <source>
        <dbReference type="Proteomes" id="UP000007151"/>
    </source>
</evidence>
<evidence type="ECO:0000256" key="1">
    <source>
        <dbReference type="ARBA" id="ARBA00010599"/>
    </source>
</evidence>
<keyword evidence="2" id="KW-0812">Transmembrane</keyword>
<reference evidence="11 12" key="1">
    <citation type="journal article" date="2011" name="Cell">
        <title>The monarch butterfly genome yields insights into long-distance migration.</title>
        <authorList>
            <person name="Zhan S."/>
            <person name="Merlin C."/>
            <person name="Boore J.L."/>
            <person name="Reppert S.M."/>
        </authorList>
    </citation>
    <scope>NUCLEOTIDE SEQUENCE [LARGE SCALE GENOMIC DNA]</scope>
    <source>
        <strain evidence="11">F-2</strain>
    </source>
</reference>
<keyword evidence="4" id="KW-1133">Transmembrane helix</keyword>
<sequence>MKFPSPIRMHVKSFLILILLSVAYGQDRKITSKLNPGCKTCSAETTLVYVRCDGSADSIHQIWDFTRHLPTVIFTITSLNSTLNVTWDGTTPKSFALSEKPHYSFATAIDKLYEYNDLDDNGFIVPKYPQHEYSLSKVIWHLNESRFADKEVMVRLNGFIDDERVKGVINVKLDLIPFKDYATDLPHLIHTANSTLFDISLTNLTTRSHYNASRFALHLLMASTDHVTDTMHFTMRKSLDDEHTPGVFEIIEIKTPSLYHTGEGGYLQFRPVGYTQPERGVASSTVAHVSDFNRTRLPYRSTLRLFYGGSDIADLLIQDMFVSFGENGDGFYKQHNYTAWSFTIGYGTPPVEKFSLFVIMIISIGLGVPLALALSGILYVVLRRYRQRSITRFTNED</sequence>
<organism evidence="11 12">
    <name type="scientific">Danaus plexippus plexippus</name>
    <dbReference type="NCBI Taxonomy" id="278856"/>
    <lineage>
        <taxon>Eukaryota</taxon>
        <taxon>Metazoa</taxon>
        <taxon>Ecdysozoa</taxon>
        <taxon>Arthropoda</taxon>
        <taxon>Hexapoda</taxon>
        <taxon>Insecta</taxon>
        <taxon>Pterygota</taxon>
        <taxon>Neoptera</taxon>
        <taxon>Endopterygota</taxon>
        <taxon>Lepidoptera</taxon>
        <taxon>Glossata</taxon>
        <taxon>Ditrysia</taxon>
        <taxon>Papilionoidea</taxon>
        <taxon>Nymphalidae</taxon>
        <taxon>Danainae</taxon>
        <taxon>Danaini</taxon>
        <taxon>Danaina</taxon>
        <taxon>Danaus</taxon>
        <taxon>Danaus</taxon>
    </lineage>
</organism>
<keyword evidence="3" id="KW-0732">Signal</keyword>
<accession>A0A212FCR4</accession>
<evidence type="ECO:0000256" key="10">
    <source>
        <dbReference type="ARBA" id="ARBA00044960"/>
    </source>
</evidence>
<dbReference type="EMBL" id="AGBW02009157">
    <property type="protein sequence ID" value="OWR51498.1"/>
    <property type="molecule type" value="Genomic_DNA"/>
</dbReference>
<proteinExistence type="inferred from homology"/>
<dbReference type="PANTHER" id="PTHR31981">
    <property type="entry name" value="GLYCOSYLATED LYSOSOMAL MEMBRANE PROTEIN"/>
    <property type="match status" value="1"/>
</dbReference>
<comment type="function">
    <text evidence="8">Required to protect lysosomal transporter MFSD1 from lysosomal proteolysis and for MFSD1 lysosomal localization.</text>
</comment>
<protein>
    <submittedName>
        <fullName evidence="11">Uncharacterized protein</fullName>
    </submittedName>
</protein>
<comment type="subcellular location">
    <subcellularLocation>
        <location evidence="9">Lysosome membrane</location>
        <topology evidence="9">Single-pass type I membrane protein</topology>
        <orientation evidence="9">Lumenal side</orientation>
    </subcellularLocation>
</comment>
<evidence type="ECO:0000256" key="3">
    <source>
        <dbReference type="ARBA" id="ARBA00022729"/>
    </source>
</evidence>
<dbReference type="eggNOG" id="ENOG502QSBM">
    <property type="taxonomic scope" value="Eukaryota"/>
</dbReference>
<keyword evidence="5" id="KW-0472">Membrane</keyword>
<evidence type="ECO:0000256" key="2">
    <source>
        <dbReference type="ARBA" id="ARBA00022692"/>
    </source>
</evidence>
<name>A0A212FCR4_DANPL</name>
<gene>
    <name evidence="11" type="ORF">KGM_215075</name>
</gene>
<keyword evidence="12" id="KW-1185">Reference proteome</keyword>
<evidence type="ECO:0000256" key="6">
    <source>
        <dbReference type="ARBA" id="ARBA00023180"/>
    </source>
</evidence>
<keyword evidence="7" id="KW-0458">Lysosome</keyword>
<dbReference type="PANTHER" id="PTHR31981:SF1">
    <property type="entry name" value="GLYCOSYLATED LYSOSOMAL MEMBRANE PROTEIN"/>
    <property type="match status" value="1"/>
</dbReference>
<dbReference type="KEGG" id="dpl:KGM_215075"/>
<evidence type="ECO:0000256" key="4">
    <source>
        <dbReference type="ARBA" id="ARBA00022989"/>
    </source>
</evidence>
<dbReference type="Proteomes" id="UP000007151">
    <property type="component" value="Unassembled WGS sequence"/>
</dbReference>
<evidence type="ECO:0000256" key="5">
    <source>
        <dbReference type="ARBA" id="ARBA00023136"/>
    </source>
</evidence>
<keyword evidence="6" id="KW-0325">Glycoprotein</keyword>
<evidence type="ECO:0000313" key="11">
    <source>
        <dbReference type="EMBL" id="OWR51498.1"/>
    </source>
</evidence>
<dbReference type="GO" id="GO:0005765">
    <property type="term" value="C:lysosomal membrane"/>
    <property type="evidence" value="ECO:0007669"/>
    <property type="project" value="UniProtKB-SubCell"/>
</dbReference>
<comment type="subunit">
    <text evidence="10">Interacts (via lumenal domain) with lysosomal protein MFSD1; the interaction starts while both proteins are still in the endoplasmic reticulum and is required for stabilization of MFSD1 in lysosomes but has no direct effect on its targeting to lysosomes or transporter activity.</text>
</comment>
<dbReference type="InterPro" id="IPR029382">
    <property type="entry name" value="NCU-G1"/>
</dbReference>